<sequence>MTQDASPILTSLLDTDAYKLHMQQAVFHRYRHITVAAEFRCRGDELLGDYVDEIRRQIALMSELALTQDEFAYLSGLPFFKSDYLNWLRDFRFNPQQVSVSAREGKLDIRISGLWCEVIMWEVPLLAVISEVVHRHRSPQIVPQMAIEKLRAKLVQFNQLSSDVDISRFKLMDFGTRRRFSREVQQAVVSTLQAEFPYLVGTSNYDLARRLSLTPVGTQAHEWFQAHQQISPELASSQRVALQAWLDEYPDQLGIALTDCIAMDAFLRDFDLPFATRYQGLRHDSGDPVEWGEKAIAHFIKLGIDPMSKTLVFSDNLDLEKALDLYRHFYQRINLVFGIGTRLTCDIPGVKPLNIVIKLVECNGKPVAKLSDSPGKTICQDPAFVDELREAFDLPLVQKAS</sequence>
<dbReference type="InterPro" id="IPR007229">
    <property type="entry name" value="Nic_PRibTrfase-Fam"/>
</dbReference>
<dbReference type="NCBIfam" id="TIGR01514">
    <property type="entry name" value="NAPRTase"/>
    <property type="match status" value="1"/>
</dbReference>
<dbReference type="InterPro" id="IPR006406">
    <property type="entry name" value="Nic_PRibTrfase"/>
</dbReference>
<keyword evidence="14" id="KW-0328">Glycosyltransferase</keyword>
<keyword evidence="6 9" id="KW-0662">Pyridine nucleotide biosynthesis</keyword>
<dbReference type="InterPro" id="IPR036068">
    <property type="entry name" value="Nicotinate_pribotase-like_C"/>
</dbReference>
<evidence type="ECO:0000259" key="12">
    <source>
        <dbReference type="Pfam" id="PF17767"/>
    </source>
</evidence>
<evidence type="ECO:0000256" key="7">
    <source>
        <dbReference type="ARBA" id="ARBA00048668"/>
    </source>
</evidence>
<dbReference type="SUPFAM" id="SSF51690">
    <property type="entry name" value="Nicotinate/Quinolinate PRTase C-terminal domain-like"/>
    <property type="match status" value="1"/>
</dbReference>
<evidence type="ECO:0000256" key="2">
    <source>
        <dbReference type="ARBA" id="ARBA00010897"/>
    </source>
</evidence>
<dbReference type="GO" id="GO:0005829">
    <property type="term" value="C:cytosol"/>
    <property type="evidence" value="ECO:0007669"/>
    <property type="project" value="TreeGrafter"/>
</dbReference>
<dbReference type="PIRSF" id="PIRSF000484">
    <property type="entry name" value="NAPRT"/>
    <property type="match status" value="1"/>
</dbReference>
<evidence type="ECO:0000313" key="16">
    <source>
        <dbReference type="Proteomes" id="UP001167864"/>
    </source>
</evidence>
<dbReference type="InterPro" id="IPR040727">
    <property type="entry name" value="NAPRTase_N"/>
</dbReference>
<evidence type="ECO:0000256" key="1">
    <source>
        <dbReference type="ARBA" id="ARBA00004952"/>
    </source>
</evidence>
<dbReference type="EMBL" id="JAUEHU010000001">
    <property type="protein sequence ID" value="MDN0085975.1"/>
    <property type="molecule type" value="Genomic_DNA"/>
</dbReference>
<dbReference type="GO" id="GO:0004516">
    <property type="term" value="F:nicotinate phosphoribosyltransferase activity"/>
    <property type="evidence" value="ECO:0007669"/>
    <property type="project" value="UniProtKB-UniRule"/>
</dbReference>
<dbReference type="Proteomes" id="UP001167864">
    <property type="component" value="Unassembled WGS sequence"/>
</dbReference>
<comment type="similarity">
    <text evidence="2 9 10">Belongs to the NAPRTase family.</text>
</comment>
<comment type="catalytic activity">
    <reaction evidence="7 9 10">
        <text>5-phospho-alpha-D-ribose 1-diphosphate + nicotinate + ATP + H2O = nicotinate beta-D-ribonucleotide + ADP + phosphate + diphosphate</text>
        <dbReference type="Rhea" id="RHEA:36163"/>
        <dbReference type="ChEBI" id="CHEBI:15377"/>
        <dbReference type="ChEBI" id="CHEBI:30616"/>
        <dbReference type="ChEBI" id="CHEBI:32544"/>
        <dbReference type="ChEBI" id="CHEBI:33019"/>
        <dbReference type="ChEBI" id="CHEBI:43474"/>
        <dbReference type="ChEBI" id="CHEBI:57502"/>
        <dbReference type="ChEBI" id="CHEBI:58017"/>
        <dbReference type="ChEBI" id="CHEBI:456216"/>
        <dbReference type="EC" id="6.3.4.21"/>
    </reaction>
</comment>
<comment type="pathway">
    <text evidence="1 9 10">Cofactor biosynthesis; NAD(+) biosynthesis; nicotinate D-ribonucleotide from nicotinate: step 1/1.</text>
</comment>
<evidence type="ECO:0000259" key="11">
    <source>
        <dbReference type="Pfam" id="PF04095"/>
    </source>
</evidence>
<dbReference type="RefSeq" id="WP_049596489.1">
    <property type="nucleotide sequence ID" value="NZ_CPYD01000001.1"/>
</dbReference>
<dbReference type="GO" id="GO:0034355">
    <property type="term" value="P:NAD+ biosynthetic process via the salvage pathway"/>
    <property type="evidence" value="ECO:0007669"/>
    <property type="project" value="TreeGrafter"/>
</dbReference>
<dbReference type="Proteomes" id="UP000040578">
    <property type="component" value="Unassembled WGS sequence"/>
</dbReference>
<dbReference type="HAMAP" id="MF_00570">
    <property type="entry name" value="NAPRTase"/>
    <property type="match status" value="1"/>
</dbReference>
<keyword evidence="15" id="KW-1185">Reference proteome</keyword>
<dbReference type="SUPFAM" id="SSF54675">
    <property type="entry name" value="Nicotinate/Quinolinate PRTase N-terminal domain-like"/>
    <property type="match status" value="1"/>
</dbReference>
<evidence type="ECO:0000256" key="4">
    <source>
        <dbReference type="ARBA" id="ARBA00022553"/>
    </source>
</evidence>
<evidence type="ECO:0000313" key="13">
    <source>
        <dbReference type="EMBL" id="CND89486.1"/>
    </source>
</evidence>
<accession>A0AAW7JYA3</accession>
<reference evidence="14" key="2">
    <citation type="submission" date="2023-06" db="EMBL/GenBank/DDBJ databases">
        <authorList>
            <person name="Polev D.E."/>
            <person name="Saitova A.T."/>
            <person name="Bogumilchik E.A."/>
            <person name="Kokorina G.I."/>
            <person name="Voskresenskaia E.A."/>
        </authorList>
    </citation>
    <scope>NUCLEOTIDE SEQUENCE</scope>
    <source>
        <strain evidence="14">2145 StPb PI</strain>
    </source>
</reference>
<dbReference type="FunFam" id="3.20.140.10:FF:000001">
    <property type="entry name" value="Nicotinate phosphoribosyltransferase"/>
    <property type="match status" value="1"/>
</dbReference>
<organism evidence="14 16">
    <name type="scientific">Yersinia nurmii</name>
    <dbReference type="NCBI Taxonomy" id="685706"/>
    <lineage>
        <taxon>Bacteria</taxon>
        <taxon>Pseudomonadati</taxon>
        <taxon>Pseudomonadota</taxon>
        <taxon>Gammaproteobacteria</taxon>
        <taxon>Enterobacterales</taxon>
        <taxon>Yersiniaceae</taxon>
        <taxon>Yersinia</taxon>
    </lineage>
</organism>
<feature type="domain" description="Nicotinate/nicotinamide phosphoribosyltransferase" evidence="11">
    <location>
        <begin position="169"/>
        <end position="395"/>
    </location>
</feature>
<dbReference type="Pfam" id="PF17767">
    <property type="entry name" value="NAPRTase_N"/>
    <property type="match status" value="1"/>
</dbReference>
<keyword evidence="4 9" id="KW-0597">Phosphoprotein</keyword>
<comment type="caution">
    <text evidence="14">The sequence shown here is derived from an EMBL/GenBank/DDBJ whole genome shotgun (WGS) entry which is preliminary data.</text>
</comment>
<gene>
    <name evidence="9 14" type="primary">pncB</name>
    <name evidence="13" type="ORF">ERS137967_00225</name>
    <name evidence="14" type="ORF">QVN42_00955</name>
</gene>
<comment type="PTM">
    <text evidence="9 10">Transiently phosphorylated on a His residue during the reaction cycle. Phosphorylation strongly increases the affinity for substrates and increases the rate of nicotinate D-ribonucleotide production. Dephosphorylation regenerates the low-affinity form of the enzyme, leading to product release.</text>
</comment>
<evidence type="ECO:0000256" key="8">
    <source>
        <dbReference type="ARBA" id="ARBA00057850"/>
    </source>
</evidence>
<evidence type="ECO:0000256" key="6">
    <source>
        <dbReference type="ARBA" id="ARBA00022642"/>
    </source>
</evidence>
<name>A0AAW7JYA3_9GAMM</name>
<evidence type="ECO:0000313" key="15">
    <source>
        <dbReference type="Proteomes" id="UP000040578"/>
    </source>
</evidence>
<feature type="modified residue" description="Phosphohistidine; by autocatalysis" evidence="9">
    <location>
        <position position="221"/>
    </location>
</feature>
<dbReference type="EC" id="6.3.4.21" evidence="3 9"/>
<dbReference type="AlphaFoldDB" id="A0AAW7JYA3"/>
<evidence type="ECO:0000256" key="9">
    <source>
        <dbReference type="HAMAP-Rule" id="MF_00570"/>
    </source>
</evidence>
<keyword evidence="5 9" id="KW-0436">Ligase</keyword>
<evidence type="ECO:0000256" key="10">
    <source>
        <dbReference type="RuleBase" id="RU003838"/>
    </source>
</evidence>
<dbReference type="PANTHER" id="PTHR11098:SF1">
    <property type="entry name" value="NICOTINATE PHOSPHORIBOSYLTRANSFERASE"/>
    <property type="match status" value="1"/>
</dbReference>
<dbReference type="NCBIfam" id="NF003704">
    <property type="entry name" value="PRK05321.1"/>
    <property type="match status" value="1"/>
</dbReference>
<evidence type="ECO:0000256" key="5">
    <source>
        <dbReference type="ARBA" id="ARBA00022598"/>
    </source>
</evidence>
<dbReference type="Gene3D" id="3.20.140.10">
    <property type="entry name" value="nicotinate phosphoribosyltransferase"/>
    <property type="match status" value="1"/>
</dbReference>
<evidence type="ECO:0000256" key="3">
    <source>
        <dbReference type="ARBA" id="ARBA00013236"/>
    </source>
</evidence>
<feature type="domain" description="Nicotinate phosphoribosyltransferase N-terminal" evidence="12">
    <location>
        <begin position="13"/>
        <end position="130"/>
    </location>
</feature>
<comment type="function">
    <text evidence="8 9 10">Catalyzes the synthesis of beta-nicotinate D-ribonucleotide from nicotinate and 5-phospho-D-ribose 1-phosphate at the expense of ATP.</text>
</comment>
<dbReference type="Pfam" id="PF04095">
    <property type="entry name" value="NAPRTase"/>
    <property type="match status" value="1"/>
</dbReference>
<reference evidence="13 15" key="1">
    <citation type="submission" date="2015-03" db="EMBL/GenBank/DDBJ databases">
        <authorList>
            <consortium name="Pathogen Informatics"/>
            <person name="Murphy D."/>
        </authorList>
    </citation>
    <scope>NUCLEOTIDE SEQUENCE [LARGE SCALE GENOMIC DNA]</scope>
    <source>
        <strain evidence="13">Type strain: CIP110231</strain>
        <strain evidence="15">type strain: CIP110231</strain>
    </source>
</reference>
<dbReference type="CDD" id="cd01401">
    <property type="entry name" value="PncB_like"/>
    <property type="match status" value="1"/>
</dbReference>
<protein>
    <recommendedName>
        <fullName evidence="3 9">Nicotinate phosphoribosyltransferase</fullName>
        <shortName evidence="9">NAPRTase</shortName>
        <ecNumber evidence="3 9">6.3.4.21</ecNumber>
    </recommendedName>
</protein>
<dbReference type="EMBL" id="CPYD01000001">
    <property type="protein sequence ID" value="CND89486.1"/>
    <property type="molecule type" value="Genomic_DNA"/>
</dbReference>
<dbReference type="PANTHER" id="PTHR11098">
    <property type="entry name" value="NICOTINATE PHOSPHORIBOSYLTRANSFERASE"/>
    <property type="match status" value="1"/>
</dbReference>
<keyword evidence="14" id="KW-0808">Transferase</keyword>
<dbReference type="InterPro" id="IPR041525">
    <property type="entry name" value="N/Namide_PRibTrfase"/>
</dbReference>
<dbReference type="GO" id="GO:0016757">
    <property type="term" value="F:glycosyltransferase activity"/>
    <property type="evidence" value="ECO:0007669"/>
    <property type="project" value="UniProtKB-KW"/>
</dbReference>
<evidence type="ECO:0000313" key="14">
    <source>
        <dbReference type="EMBL" id="MDN0085975.1"/>
    </source>
</evidence>
<proteinExistence type="inferred from homology"/>